<dbReference type="Pfam" id="PF00533">
    <property type="entry name" value="BRCT"/>
    <property type="match status" value="1"/>
</dbReference>
<dbReference type="EMBL" id="JARGDH010000001">
    <property type="protein sequence ID" value="KAL0279338.1"/>
    <property type="molecule type" value="Genomic_DNA"/>
</dbReference>
<dbReference type="SUPFAM" id="SSF56784">
    <property type="entry name" value="HAD-like"/>
    <property type="match status" value="1"/>
</dbReference>
<dbReference type="Gene3D" id="3.40.50.10190">
    <property type="entry name" value="BRCT domain"/>
    <property type="match status" value="1"/>
</dbReference>
<dbReference type="PANTHER" id="PTHR23081:SF36">
    <property type="entry name" value="RNA POLYMERASE II SUBUNIT A C-TERMINAL DOMAIN PHOSPHATASE"/>
    <property type="match status" value="1"/>
</dbReference>
<dbReference type="InterPro" id="IPR036420">
    <property type="entry name" value="BRCT_dom_sf"/>
</dbReference>
<evidence type="ECO:0000256" key="6">
    <source>
        <dbReference type="ARBA" id="ARBA00040602"/>
    </source>
</evidence>
<feature type="compositionally biased region" description="Basic and acidic residues" evidence="10">
    <location>
        <begin position="396"/>
        <end position="462"/>
    </location>
</feature>
<dbReference type="Gene3D" id="1.10.287.10">
    <property type="entry name" value="S15/NS1, RNA-binding"/>
    <property type="match status" value="1"/>
</dbReference>
<comment type="catalytic activity">
    <reaction evidence="7 9">
        <text>O-phospho-L-seryl-[protein] + H2O = L-seryl-[protein] + phosphate</text>
        <dbReference type="Rhea" id="RHEA:20629"/>
        <dbReference type="Rhea" id="RHEA-COMP:9863"/>
        <dbReference type="Rhea" id="RHEA-COMP:11604"/>
        <dbReference type="ChEBI" id="CHEBI:15377"/>
        <dbReference type="ChEBI" id="CHEBI:29999"/>
        <dbReference type="ChEBI" id="CHEBI:43474"/>
        <dbReference type="ChEBI" id="CHEBI:83421"/>
        <dbReference type="EC" id="3.1.3.16"/>
    </reaction>
</comment>
<name>A0AAW2IC49_9NEOP</name>
<gene>
    <name evidence="13" type="ORF">PYX00_000923</name>
</gene>
<dbReference type="PANTHER" id="PTHR23081">
    <property type="entry name" value="RNA POLYMERASE II CTD PHOSPHATASE"/>
    <property type="match status" value="1"/>
</dbReference>
<dbReference type="SMART" id="SM00577">
    <property type="entry name" value="CPDc"/>
    <property type="match status" value="1"/>
</dbReference>
<comment type="subcellular location">
    <subcellularLocation>
        <location evidence="1 9">Nucleus</location>
    </subcellularLocation>
</comment>
<comment type="catalytic activity">
    <reaction evidence="8 9">
        <text>O-phospho-L-threonyl-[protein] + H2O = L-threonyl-[protein] + phosphate</text>
        <dbReference type="Rhea" id="RHEA:47004"/>
        <dbReference type="Rhea" id="RHEA-COMP:11060"/>
        <dbReference type="Rhea" id="RHEA-COMP:11605"/>
        <dbReference type="ChEBI" id="CHEBI:15377"/>
        <dbReference type="ChEBI" id="CHEBI:30013"/>
        <dbReference type="ChEBI" id="CHEBI:43474"/>
        <dbReference type="ChEBI" id="CHEBI:61977"/>
        <dbReference type="EC" id="3.1.3.16"/>
    </reaction>
</comment>
<evidence type="ECO:0000256" key="9">
    <source>
        <dbReference type="RuleBase" id="RU366066"/>
    </source>
</evidence>
<evidence type="ECO:0000313" key="13">
    <source>
        <dbReference type="EMBL" id="KAL0279338.1"/>
    </source>
</evidence>
<dbReference type="GO" id="GO:0005634">
    <property type="term" value="C:nucleus"/>
    <property type="evidence" value="ECO:0007669"/>
    <property type="project" value="UniProtKB-SubCell"/>
</dbReference>
<dbReference type="InterPro" id="IPR011947">
    <property type="entry name" value="FCP1_euk"/>
</dbReference>
<evidence type="ECO:0000256" key="2">
    <source>
        <dbReference type="ARBA" id="ARBA00013081"/>
    </source>
</evidence>
<dbReference type="InterPro" id="IPR001357">
    <property type="entry name" value="BRCT_dom"/>
</dbReference>
<dbReference type="SUPFAM" id="SSF52113">
    <property type="entry name" value="BRCT domain"/>
    <property type="match status" value="1"/>
</dbReference>
<dbReference type="NCBIfam" id="TIGR02250">
    <property type="entry name" value="FCP1_euk"/>
    <property type="match status" value="1"/>
</dbReference>
<feature type="compositionally biased region" description="Low complexity" evidence="10">
    <location>
        <begin position="703"/>
        <end position="713"/>
    </location>
</feature>
<dbReference type="InterPro" id="IPR011053">
    <property type="entry name" value="Single_hybrid_motif"/>
</dbReference>
<organism evidence="13">
    <name type="scientific">Menopon gallinae</name>
    <name type="common">poultry shaft louse</name>
    <dbReference type="NCBI Taxonomy" id="328185"/>
    <lineage>
        <taxon>Eukaryota</taxon>
        <taxon>Metazoa</taxon>
        <taxon>Ecdysozoa</taxon>
        <taxon>Arthropoda</taxon>
        <taxon>Hexapoda</taxon>
        <taxon>Insecta</taxon>
        <taxon>Pterygota</taxon>
        <taxon>Neoptera</taxon>
        <taxon>Paraneoptera</taxon>
        <taxon>Psocodea</taxon>
        <taxon>Troctomorpha</taxon>
        <taxon>Phthiraptera</taxon>
        <taxon>Amblycera</taxon>
        <taxon>Menoponidae</taxon>
        <taxon>Menopon</taxon>
    </lineage>
</organism>
<dbReference type="AlphaFoldDB" id="A0AAW2IC49"/>
<proteinExistence type="predicted"/>
<comment type="function">
    <text evidence="9">This promotes the activity of RNA polymerase II.</text>
</comment>
<dbReference type="SUPFAM" id="SSF51230">
    <property type="entry name" value="Single hybrid motif"/>
    <property type="match status" value="1"/>
</dbReference>
<evidence type="ECO:0000256" key="4">
    <source>
        <dbReference type="ARBA" id="ARBA00022912"/>
    </source>
</evidence>
<feature type="region of interest" description="Disordered" evidence="10">
    <location>
        <begin position="293"/>
        <end position="364"/>
    </location>
</feature>
<dbReference type="InterPro" id="IPR023214">
    <property type="entry name" value="HAD_sf"/>
</dbReference>
<comment type="caution">
    <text evidence="13">The sequence shown here is derived from an EMBL/GenBank/DDBJ whole genome shotgun (WGS) entry which is preliminary data.</text>
</comment>
<dbReference type="EC" id="3.1.3.16" evidence="2 9"/>
<keyword evidence="3 9" id="KW-0378">Hydrolase</keyword>
<feature type="compositionally biased region" description="Basic and acidic residues" evidence="10">
    <location>
        <begin position="315"/>
        <end position="352"/>
    </location>
</feature>
<reference evidence="13" key="1">
    <citation type="journal article" date="2024" name="Gigascience">
        <title>Chromosome-level genome of the poultry shaft louse Menopon gallinae provides insight into the host-switching and adaptive evolution of parasitic lice.</title>
        <authorList>
            <person name="Xu Y."/>
            <person name="Ma L."/>
            <person name="Liu S."/>
            <person name="Liang Y."/>
            <person name="Liu Q."/>
            <person name="He Z."/>
            <person name="Tian L."/>
            <person name="Duan Y."/>
            <person name="Cai W."/>
            <person name="Li H."/>
            <person name="Song F."/>
        </authorList>
    </citation>
    <scope>NUCLEOTIDE SEQUENCE</scope>
    <source>
        <strain evidence="13">Cailab_2023a</strain>
    </source>
</reference>
<dbReference type="InterPro" id="IPR039189">
    <property type="entry name" value="Fcp1"/>
</dbReference>
<evidence type="ECO:0000259" key="11">
    <source>
        <dbReference type="PROSITE" id="PS50172"/>
    </source>
</evidence>
<feature type="region of interest" description="Disordered" evidence="10">
    <location>
        <begin position="671"/>
        <end position="787"/>
    </location>
</feature>
<dbReference type="Pfam" id="PF03031">
    <property type="entry name" value="NIF"/>
    <property type="match status" value="1"/>
</dbReference>
<feature type="compositionally biased region" description="Acidic residues" evidence="10">
    <location>
        <begin position="671"/>
        <end position="684"/>
    </location>
</feature>
<dbReference type="FunFam" id="3.40.50.10190:FF:000007">
    <property type="entry name" value="RNA polymerase II subunit A C-terminal domain phosphatase"/>
    <property type="match status" value="1"/>
</dbReference>
<evidence type="ECO:0000259" key="12">
    <source>
        <dbReference type="PROSITE" id="PS50969"/>
    </source>
</evidence>
<evidence type="ECO:0000256" key="7">
    <source>
        <dbReference type="ARBA" id="ARBA00047761"/>
    </source>
</evidence>
<dbReference type="InterPro" id="IPR036412">
    <property type="entry name" value="HAD-like_sf"/>
</dbReference>
<evidence type="ECO:0000256" key="10">
    <source>
        <dbReference type="SAM" id="MobiDB-lite"/>
    </source>
</evidence>
<dbReference type="CDD" id="cd07521">
    <property type="entry name" value="HAD_FCP1-like"/>
    <property type="match status" value="1"/>
</dbReference>
<dbReference type="InterPro" id="IPR004274">
    <property type="entry name" value="FCP1_dom"/>
</dbReference>
<protein>
    <recommendedName>
        <fullName evidence="6 9">RNA polymerase II subunit A C-terminal domain phosphatase</fullName>
        <ecNumber evidence="2 9">3.1.3.16</ecNumber>
    </recommendedName>
</protein>
<dbReference type="Gene3D" id="2.40.50.100">
    <property type="match status" value="1"/>
</dbReference>
<feature type="domain" description="FCP1 homology" evidence="12">
    <location>
        <begin position="140"/>
        <end position="304"/>
    </location>
</feature>
<dbReference type="Gene3D" id="3.40.50.1000">
    <property type="entry name" value="HAD superfamily/HAD-like"/>
    <property type="match status" value="1"/>
</dbReference>
<dbReference type="SMART" id="SM00292">
    <property type="entry name" value="BRCT"/>
    <property type="match status" value="1"/>
</dbReference>
<dbReference type="FunFam" id="3.40.50.1000:FF:000040">
    <property type="entry name" value="RNA polymerase II subunit A C-terminal domain phosphatase"/>
    <property type="match status" value="1"/>
</dbReference>
<accession>A0AAW2IC49</accession>
<dbReference type="CDD" id="cd17729">
    <property type="entry name" value="BRCT_CTDP1"/>
    <property type="match status" value="1"/>
</dbReference>
<feature type="domain" description="BRCT" evidence="11">
    <location>
        <begin position="512"/>
        <end position="605"/>
    </location>
</feature>
<evidence type="ECO:0000256" key="5">
    <source>
        <dbReference type="ARBA" id="ARBA00023242"/>
    </source>
</evidence>
<sequence>MGGKSVNVLLTTNRAAKIRKWKVKEGMLVSARQVIFIYDPVNTDSSDKQLKFKCMQVGTVRKLIAKEGDIVHPGEILLELEECTHPTVMKDMCAECGADLRKDEQITVNASVPMVHSIPELKVSEEQAQIIGKADENRLLADRKLVLLVDLDQTLIHTTNDNIPPNLKDVYHFRLYGPISPWHHTRIRPRTHEFLEEISKYYELHICTFGARNYAHTIAMFLDPDGKFFSHRILSRDECFNANSKTANLKALFPCGDSMVCIIDDREDVWNFAANLIHVKPYHFFRHTGDINAPPGLTKKENDEIDGFDFTNMDKIPRDNEPSKVPEEDKQQKRISPVRDKVEILGESTTDKDTEDEAEEKSAKKVKDELFDKIVGDLQLSEDDSGDTVIEQSGDSEQKKKDTSESEEGKEAKPEEETKVEEKEPETKVEECSERTNEVDPVPEVKNEEKPSTEEPKSKDAEDLIEVVDPDDYLTHLEDILKCIHKAYYEEYDVLKDKDSGIPDLKVIIPKVKQTVLQGCNLVFSGMIPSHKQLQQSRAYMVAVSLGATVSQDVSASCTHLVAARPGTAKVISSRRYKGIHLVTPLWLWHCAERWKRVDEKLYPLGRGVVMHRHPPAHCGSPERNICEETDQYAPALRNRTPSGRFIDTINPLLTFSSEDRKIMDQEVDDLCRDEDDDDDETESELDKKKITKKKPPSDAEDSSTTSSEDSLSGKAHPKGWDMEKEKSRKRKADTTTCTDSEYDEESPSVKFRRGEPLPSDLDFGDDSQDSPASDEPLDDVDDRDWNMMGAALEREFLSGD</sequence>
<keyword evidence="5 9" id="KW-0539">Nucleus</keyword>
<keyword evidence="4" id="KW-0904">Protein phosphatase</keyword>
<dbReference type="PROSITE" id="PS50969">
    <property type="entry name" value="FCP1"/>
    <property type="match status" value="1"/>
</dbReference>
<dbReference type="GO" id="GO:0008420">
    <property type="term" value="F:RNA polymerase II CTD heptapeptide repeat phosphatase activity"/>
    <property type="evidence" value="ECO:0007669"/>
    <property type="project" value="UniProtKB-UniRule"/>
</dbReference>
<evidence type="ECO:0000256" key="8">
    <source>
        <dbReference type="ARBA" id="ARBA00048336"/>
    </source>
</evidence>
<evidence type="ECO:0000256" key="1">
    <source>
        <dbReference type="ARBA" id="ARBA00004123"/>
    </source>
</evidence>
<feature type="region of interest" description="Disordered" evidence="10">
    <location>
        <begin position="377"/>
        <end position="465"/>
    </location>
</feature>
<evidence type="ECO:0000256" key="3">
    <source>
        <dbReference type="ARBA" id="ARBA00022801"/>
    </source>
</evidence>
<dbReference type="PROSITE" id="PS50172">
    <property type="entry name" value="BRCT"/>
    <property type="match status" value="1"/>
</dbReference>